<name>A0A222G6Z5_9GAMM</name>
<dbReference type="Pfam" id="PF14321">
    <property type="entry name" value="DUF4382"/>
    <property type="match status" value="1"/>
</dbReference>
<keyword evidence="4" id="KW-1185">Reference proteome</keyword>
<feature type="domain" description="DUF4382" evidence="2">
    <location>
        <begin position="38"/>
        <end position="193"/>
    </location>
</feature>
<proteinExistence type="predicted"/>
<dbReference type="RefSeq" id="WP_081150326.1">
    <property type="nucleotide sequence ID" value="NZ_CP020465.1"/>
</dbReference>
<accession>A0A222G6Z5</accession>
<evidence type="ECO:0000256" key="1">
    <source>
        <dbReference type="SAM" id="SignalP"/>
    </source>
</evidence>
<protein>
    <submittedName>
        <fullName evidence="3">DUF4382 domain-containing protein</fullName>
    </submittedName>
</protein>
<dbReference type="OrthoDB" id="7062064at2"/>
<feature type="chain" id="PRO_5013188761" evidence="1">
    <location>
        <begin position="22"/>
        <end position="325"/>
    </location>
</feature>
<evidence type="ECO:0000313" key="4">
    <source>
        <dbReference type="Proteomes" id="UP000202259"/>
    </source>
</evidence>
<dbReference type="KEGG" id="cber:B5D82_07265"/>
<keyword evidence="1" id="KW-0732">Signal</keyword>
<dbReference type="PROSITE" id="PS51257">
    <property type="entry name" value="PROKAR_LIPOPROTEIN"/>
    <property type="match status" value="1"/>
</dbReference>
<sequence>MLNKKYIVTGTFLTVLLSACGGSSSSAPSNDITPLPSFSLAISDAPVDDLSQVVVCFNQIELKGGSADTVFTVGNEDGLIATNDLCLDDSDNVIPNTVGIDLIQYTGSNSIALVDGISIEAGDYSQLRLIMSDGSYGIDAETGDKISVSVPSNELKLDGFTATLGGTVDFTLEFDLNKAMTNPVGQAGYFLKPRGVRLVNNNESGHIEGTVAETVLINNQCTPLSDASESVASVYMYEGADLSLETLEDNGGDVNANLPYASTAVTFNSEQTSYNFAIGFIKAGDYTIALSCDTVDDPEVDDEVSFINAQNVTVLGDRSIVQVSF</sequence>
<dbReference type="InterPro" id="IPR025491">
    <property type="entry name" value="DUF4382"/>
</dbReference>
<reference evidence="3 4" key="1">
    <citation type="submission" date="2017-08" db="EMBL/GenBank/DDBJ databases">
        <title>Complete genome of Colwellia sp. NB097-1, a psychrophile bacterium ioslated from Bering Sea.</title>
        <authorList>
            <person name="Chen X."/>
        </authorList>
    </citation>
    <scope>NUCLEOTIDE SEQUENCE [LARGE SCALE GENOMIC DNA]</scope>
    <source>
        <strain evidence="3 4">NB097-1</strain>
    </source>
</reference>
<evidence type="ECO:0000259" key="2">
    <source>
        <dbReference type="Pfam" id="PF14321"/>
    </source>
</evidence>
<dbReference type="Proteomes" id="UP000202259">
    <property type="component" value="Chromosome"/>
</dbReference>
<dbReference type="AlphaFoldDB" id="A0A222G6Z5"/>
<feature type="signal peptide" evidence="1">
    <location>
        <begin position="1"/>
        <end position="21"/>
    </location>
</feature>
<gene>
    <name evidence="3" type="ORF">B5D82_07265</name>
</gene>
<organism evidence="3 4">
    <name type="scientific">Cognaticolwellia beringensis</name>
    <dbReference type="NCBI Taxonomy" id="1967665"/>
    <lineage>
        <taxon>Bacteria</taxon>
        <taxon>Pseudomonadati</taxon>
        <taxon>Pseudomonadota</taxon>
        <taxon>Gammaproteobacteria</taxon>
        <taxon>Alteromonadales</taxon>
        <taxon>Colwelliaceae</taxon>
        <taxon>Cognaticolwellia</taxon>
    </lineage>
</organism>
<evidence type="ECO:0000313" key="3">
    <source>
        <dbReference type="EMBL" id="ASP47570.1"/>
    </source>
</evidence>
<dbReference type="EMBL" id="CP020465">
    <property type="protein sequence ID" value="ASP47570.1"/>
    <property type="molecule type" value="Genomic_DNA"/>
</dbReference>